<dbReference type="OrthoDB" id="5423857at2759"/>
<feature type="compositionally biased region" description="Basic and acidic residues" evidence="1">
    <location>
        <begin position="425"/>
        <end position="453"/>
    </location>
</feature>
<protein>
    <submittedName>
        <fullName evidence="2">Uncharacterized protein</fullName>
    </submittedName>
</protein>
<feature type="region of interest" description="Disordered" evidence="1">
    <location>
        <begin position="409"/>
        <end position="487"/>
    </location>
</feature>
<name>A0A8T9BUS4_9HELO</name>
<gene>
    <name evidence="2" type="ORF">LSUE1_G008648</name>
</gene>
<feature type="compositionally biased region" description="Low complexity" evidence="1">
    <location>
        <begin position="461"/>
        <end position="475"/>
    </location>
</feature>
<feature type="region of interest" description="Disordered" evidence="1">
    <location>
        <begin position="512"/>
        <end position="549"/>
    </location>
</feature>
<accession>A0A8T9BUS4</accession>
<sequence>MALPRPEASKLFARDIAAYNDIELDQYLEANGRCIKVQDPENLPEDFLQRLRARTGANDAPPSRSIDLNYVSARLVEEPAIRNPSPRRYPSVSSTSTRGSSVNEELYCRHLEEEIESYNALVNDNGRPSHPISLGYDVANNLEEYREILSFWNTSSSDPYGWMVFGPQLHKWKQFRESQRRMRTDGPLEVGSVFPARPAKPGRFAAYCPGLHHRLARHGFERSVQLNEDPDRQDKLTTWIEYLDYEYVQYGKPANTIKRLQQQYDEAWKKLVDSEVLKPFETEESFDYFFWLQLKNEKTGTQKAVESAVAIVKAAEKVSLKAQSAGLSGQGLSQMEQKLSVARSKLVAATTLLEQTSRRCDLIGDFMDQTKPYRIAKDDAAHQSILLRWILQQVPLIELELNPAKVTKTDSIKGKGRHQQSLKRNRADDRNEEPVSKRQKQDGENHTLLESKVRASTVEETSSSQPPRQTQSSRTNPTTLPSKPCSQRALRALRPLNTKSDSVKCGVVLDDSARVSKGKRRNKISLGCTPDSRVLRRSSRQRRPPERFQ</sequence>
<feature type="compositionally biased region" description="Basic residues" evidence="1">
    <location>
        <begin position="414"/>
        <end position="424"/>
    </location>
</feature>
<proteinExistence type="predicted"/>
<dbReference type="Proteomes" id="UP000469558">
    <property type="component" value="Unassembled WGS sequence"/>
</dbReference>
<evidence type="ECO:0000313" key="2">
    <source>
        <dbReference type="EMBL" id="TVY64159.1"/>
    </source>
</evidence>
<reference evidence="2 3" key="1">
    <citation type="submission" date="2018-05" db="EMBL/GenBank/DDBJ databases">
        <title>Genome sequencing and assembly of the regulated plant pathogen Lachnellula willkommii and related sister species for the development of diagnostic species identification markers.</title>
        <authorList>
            <person name="Giroux E."/>
            <person name="Bilodeau G."/>
        </authorList>
    </citation>
    <scope>NUCLEOTIDE SEQUENCE [LARGE SCALE GENOMIC DNA]</scope>
    <source>
        <strain evidence="2 3">CBS 268.59</strain>
    </source>
</reference>
<organism evidence="2 3">
    <name type="scientific">Lachnellula suecica</name>
    <dbReference type="NCBI Taxonomy" id="602035"/>
    <lineage>
        <taxon>Eukaryota</taxon>
        <taxon>Fungi</taxon>
        <taxon>Dikarya</taxon>
        <taxon>Ascomycota</taxon>
        <taxon>Pezizomycotina</taxon>
        <taxon>Leotiomycetes</taxon>
        <taxon>Helotiales</taxon>
        <taxon>Lachnaceae</taxon>
        <taxon>Lachnellula</taxon>
    </lineage>
</organism>
<evidence type="ECO:0000256" key="1">
    <source>
        <dbReference type="SAM" id="MobiDB-lite"/>
    </source>
</evidence>
<keyword evidence="3" id="KW-1185">Reference proteome</keyword>
<dbReference type="EMBL" id="QGMK01001838">
    <property type="protein sequence ID" value="TVY64159.1"/>
    <property type="molecule type" value="Genomic_DNA"/>
</dbReference>
<evidence type="ECO:0000313" key="3">
    <source>
        <dbReference type="Proteomes" id="UP000469558"/>
    </source>
</evidence>
<dbReference type="AlphaFoldDB" id="A0A8T9BUS4"/>
<feature type="compositionally biased region" description="Polar residues" evidence="1">
    <location>
        <begin position="476"/>
        <end position="485"/>
    </location>
</feature>
<comment type="caution">
    <text evidence="2">The sequence shown here is derived from an EMBL/GenBank/DDBJ whole genome shotgun (WGS) entry which is preliminary data.</text>
</comment>